<dbReference type="EMBL" id="CP110615">
    <property type="protein sequence ID" value="UZJ26055.1"/>
    <property type="molecule type" value="Genomic_DNA"/>
</dbReference>
<feature type="transmembrane region" description="Helical" evidence="1">
    <location>
        <begin position="55"/>
        <end position="75"/>
    </location>
</feature>
<name>A0ABY6P330_9NOCA</name>
<gene>
    <name evidence="2" type="ORF">RHODO2019_06380</name>
</gene>
<keyword evidence="1" id="KW-0812">Transmembrane</keyword>
<keyword evidence="1" id="KW-0472">Membrane</keyword>
<dbReference type="Proteomes" id="UP001164965">
    <property type="component" value="Chromosome"/>
</dbReference>
<proteinExistence type="predicted"/>
<evidence type="ECO:0000313" key="2">
    <source>
        <dbReference type="EMBL" id="UZJ26055.1"/>
    </source>
</evidence>
<sequence length="189" mass="19766">MSRTLTVLDRVLVLVLALALVALGVTAVVWQSGRLSQLHGTLRAPWLTAATTAGWWPWATGATGVVLVILALRWITAHITSSKVADVRMAGSTTAGRLTVDLGALATAAAASVQDTPGVRTTSGRALNDRGRRTIALTIILDPHADLTTITTATDQACTNIVTALGDSATALRVHLRTARTTKTSPRVT</sequence>
<organism evidence="2 3">
    <name type="scientific">Rhodococcus antarcticus</name>
    <dbReference type="NCBI Taxonomy" id="2987751"/>
    <lineage>
        <taxon>Bacteria</taxon>
        <taxon>Bacillati</taxon>
        <taxon>Actinomycetota</taxon>
        <taxon>Actinomycetes</taxon>
        <taxon>Mycobacteriales</taxon>
        <taxon>Nocardiaceae</taxon>
        <taxon>Rhodococcus</taxon>
    </lineage>
</organism>
<keyword evidence="1" id="KW-1133">Transmembrane helix</keyword>
<accession>A0ABY6P330</accession>
<protein>
    <submittedName>
        <fullName evidence="2">Alkaline shock response membrane anchor protein AmaP</fullName>
    </submittedName>
</protein>
<keyword evidence="3" id="KW-1185">Reference proteome</keyword>
<dbReference type="RefSeq" id="WP_265384159.1">
    <property type="nucleotide sequence ID" value="NZ_CP110615.1"/>
</dbReference>
<evidence type="ECO:0000256" key="1">
    <source>
        <dbReference type="SAM" id="Phobius"/>
    </source>
</evidence>
<reference evidence="2" key="1">
    <citation type="submission" date="2022-10" db="EMBL/GenBank/DDBJ databases">
        <title>Rhodococcus sp.75.</title>
        <authorList>
            <person name="Sun M."/>
        </authorList>
    </citation>
    <scope>NUCLEOTIDE SEQUENCE</scope>
    <source>
        <strain evidence="2">75</strain>
    </source>
</reference>
<evidence type="ECO:0000313" key="3">
    <source>
        <dbReference type="Proteomes" id="UP001164965"/>
    </source>
</evidence>